<dbReference type="EMBL" id="QZBZ01000769">
    <property type="protein sequence ID" value="TIA27796.1"/>
    <property type="molecule type" value="Genomic_DNA"/>
</dbReference>
<feature type="non-terminal residue" evidence="2">
    <location>
        <position position="365"/>
    </location>
</feature>
<feature type="region of interest" description="Disordered" evidence="1">
    <location>
        <begin position="1"/>
        <end position="27"/>
    </location>
</feature>
<gene>
    <name evidence="2" type="ORF">D6C78_11008</name>
</gene>
<accession>A0A4T0B1J8</accession>
<comment type="caution">
    <text evidence="2">The sequence shown here is derived from an EMBL/GenBank/DDBJ whole genome shotgun (WGS) entry which is preliminary data.</text>
</comment>
<evidence type="ECO:0000256" key="1">
    <source>
        <dbReference type="SAM" id="MobiDB-lite"/>
    </source>
</evidence>
<dbReference type="Proteomes" id="UP000308724">
    <property type="component" value="Unassembled WGS sequence"/>
</dbReference>
<evidence type="ECO:0000313" key="3">
    <source>
        <dbReference type="Proteomes" id="UP000308724"/>
    </source>
</evidence>
<dbReference type="AlphaFoldDB" id="A0A4T0B1J8"/>
<protein>
    <submittedName>
        <fullName evidence="2">Uncharacterized protein</fullName>
    </submittedName>
</protein>
<feature type="compositionally biased region" description="Low complexity" evidence="1">
    <location>
        <begin position="14"/>
        <end position="24"/>
    </location>
</feature>
<name>A0A4T0B1J8_AURPU</name>
<proteinExistence type="predicted"/>
<evidence type="ECO:0000313" key="2">
    <source>
        <dbReference type="EMBL" id="TIA27796.1"/>
    </source>
</evidence>
<organism evidence="2 3">
    <name type="scientific">Aureobasidium pullulans</name>
    <name type="common">Black yeast</name>
    <name type="synonym">Pullularia pullulans</name>
    <dbReference type="NCBI Taxonomy" id="5580"/>
    <lineage>
        <taxon>Eukaryota</taxon>
        <taxon>Fungi</taxon>
        <taxon>Dikarya</taxon>
        <taxon>Ascomycota</taxon>
        <taxon>Pezizomycotina</taxon>
        <taxon>Dothideomycetes</taxon>
        <taxon>Dothideomycetidae</taxon>
        <taxon>Dothideales</taxon>
        <taxon>Saccotheciaceae</taxon>
        <taxon>Aureobasidium</taxon>
    </lineage>
</organism>
<sequence>MSSASGPSKKRAGPDSPASSGPSGTVRSQTVAEIFETSIHAEDFEACVRLLEEDHSPSTWTDSSHEWIQEECVNEAMSSEYSLAPNRKNCRMFDTALEILSAEYASISAGYRLENAIDACALAVQTICVSLLTACEAHIRAVRPFFLDRPLTEIFLLGINGAISQSLRLRFHLGDLACFGNMLGRSVMALDSTRCETSVDDYRLVSMPIEHITELWGPSDVIRDQFDPSITYAIRIGGGIIYRPLEDSSVLHWEPWSLRDVAERNPLDISDWLTVGDLTSIKRDCPLVRGPQDTILRSSLRTEVHELGTWTESWTLQQIQTGLQAGQYVNATFNATWIKSASRTRKEKGLAELGLDFLDQPWGLL</sequence>
<reference evidence="2 3" key="1">
    <citation type="submission" date="2018-10" db="EMBL/GenBank/DDBJ databases">
        <title>Fifty Aureobasidium pullulans genomes reveal a recombining polyextremotolerant generalist.</title>
        <authorList>
            <person name="Gostincar C."/>
            <person name="Turk M."/>
            <person name="Zajc J."/>
            <person name="Gunde-Cimerman N."/>
        </authorList>
    </citation>
    <scope>NUCLEOTIDE SEQUENCE [LARGE SCALE GENOMIC DNA]</scope>
    <source>
        <strain evidence="2 3">EXF-1645</strain>
    </source>
</reference>